<dbReference type="EMBL" id="CAMKVN010014187">
    <property type="protein sequence ID" value="CAI2196413.1"/>
    <property type="molecule type" value="Genomic_DNA"/>
</dbReference>
<feature type="non-terminal residue" evidence="1">
    <location>
        <position position="1"/>
    </location>
</feature>
<evidence type="ECO:0000313" key="1">
    <source>
        <dbReference type="EMBL" id="CAI2196413.1"/>
    </source>
</evidence>
<evidence type="ECO:0000313" key="2">
    <source>
        <dbReference type="Proteomes" id="UP001153678"/>
    </source>
</evidence>
<proteinExistence type="predicted"/>
<gene>
    <name evidence="1" type="ORF">FWILDA_LOCUS17567</name>
</gene>
<reference evidence="1" key="1">
    <citation type="submission" date="2022-08" db="EMBL/GenBank/DDBJ databases">
        <authorList>
            <person name="Kallberg Y."/>
            <person name="Tangrot J."/>
            <person name="Rosling A."/>
        </authorList>
    </citation>
    <scope>NUCLEOTIDE SEQUENCE</scope>
    <source>
        <strain evidence="1">Wild A</strain>
    </source>
</reference>
<comment type="caution">
    <text evidence="1">The sequence shown here is derived from an EMBL/GenBank/DDBJ whole genome shotgun (WGS) entry which is preliminary data.</text>
</comment>
<dbReference type="Proteomes" id="UP001153678">
    <property type="component" value="Unassembled WGS sequence"/>
</dbReference>
<name>A0A9W4T958_9GLOM</name>
<protein>
    <submittedName>
        <fullName evidence="1">15446_t:CDS:1</fullName>
    </submittedName>
</protein>
<accession>A0A9W4T958</accession>
<keyword evidence="2" id="KW-1185">Reference proteome</keyword>
<sequence>INSALDHQKRKIILDCVLVTLSDSSTNLLTELDTVKVAAINHFQNLAVLNSFHKPKVNLYEWQHQYAPKENISSSIYDTLMNPLSKEE</sequence>
<dbReference type="AlphaFoldDB" id="A0A9W4T958"/>
<dbReference type="OrthoDB" id="2335561at2759"/>
<organism evidence="1 2">
    <name type="scientific">Funneliformis geosporum</name>
    <dbReference type="NCBI Taxonomy" id="1117311"/>
    <lineage>
        <taxon>Eukaryota</taxon>
        <taxon>Fungi</taxon>
        <taxon>Fungi incertae sedis</taxon>
        <taxon>Mucoromycota</taxon>
        <taxon>Glomeromycotina</taxon>
        <taxon>Glomeromycetes</taxon>
        <taxon>Glomerales</taxon>
        <taxon>Glomeraceae</taxon>
        <taxon>Funneliformis</taxon>
    </lineage>
</organism>